<organism evidence="2 3">
    <name type="scientific">Acrodontium crateriforme</name>
    <dbReference type="NCBI Taxonomy" id="150365"/>
    <lineage>
        <taxon>Eukaryota</taxon>
        <taxon>Fungi</taxon>
        <taxon>Dikarya</taxon>
        <taxon>Ascomycota</taxon>
        <taxon>Pezizomycotina</taxon>
        <taxon>Dothideomycetes</taxon>
        <taxon>Dothideomycetidae</taxon>
        <taxon>Mycosphaerellales</taxon>
        <taxon>Teratosphaeriaceae</taxon>
        <taxon>Acrodontium</taxon>
    </lineage>
</organism>
<evidence type="ECO:0000256" key="1">
    <source>
        <dbReference type="SAM" id="MobiDB-lite"/>
    </source>
</evidence>
<dbReference type="InterPro" id="IPR029044">
    <property type="entry name" value="Nucleotide-diphossugar_trans"/>
</dbReference>
<feature type="region of interest" description="Disordered" evidence="1">
    <location>
        <begin position="296"/>
        <end position="335"/>
    </location>
</feature>
<name>A0AAQ3R8R6_9PEZI</name>
<dbReference type="PANTHER" id="PTHR11183">
    <property type="entry name" value="GLYCOGENIN SUBFAMILY MEMBER"/>
    <property type="match status" value="1"/>
</dbReference>
<dbReference type="EMBL" id="CP138586">
    <property type="protein sequence ID" value="WPH02069.1"/>
    <property type="molecule type" value="Genomic_DNA"/>
</dbReference>
<evidence type="ECO:0000313" key="2">
    <source>
        <dbReference type="EMBL" id="WPH02069.1"/>
    </source>
</evidence>
<protein>
    <recommendedName>
        <fullName evidence="4">Nucleotide-diphospho-sugar transferase</fullName>
    </recommendedName>
</protein>
<dbReference type="AlphaFoldDB" id="A0AAQ3R8R6"/>
<evidence type="ECO:0000313" key="3">
    <source>
        <dbReference type="Proteomes" id="UP001303373"/>
    </source>
</evidence>
<accession>A0AAQ3R8R6</accession>
<dbReference type="Proteomes" id="UP001303373">
    <property type="component" value="Chromosome 7"/>
</dbReference>
<sequence length="335" mass="37924">MMYLLRNQNPNRSSIHPGQFKQLNPSMTTKPISKKAYATIVTEAAQVAGIIILAYSLRKRGSEHALIVLYTPDLLPEAVRALELEASRSQIIMRACEPLLEREHGTAESVDRHGDTWTTLRVFEAFDYDIICYMTSNALIIRNMDSVFDEVDELSSDSIAATARTKDKTSENEQMDCTLFLIRPSEALWSEMSLSFQKTEKTAASKASPEAFLGSFLAQRWHRVPAKYNMPDSLADSNDLGDTICVTFQTEQPWRAKTRNGQDNFRRLWWTEYKDWKEESREKEGSEELNRMLSGHVADHSSPPKPGGPVLWRKVLGEHGHGPRVSPNGSSFMPI</sequence>
<dbReference type="SUPFAM" id="SSF53448">
    <property type="entry name" value="Nucleotide-diphospho-sugar transferases"/>
    <property type="match status" value="1"/>
</dbReference>
<reference evidence="2 3" key="1">
    <citation type="submission" date="2023-11" db="EMBL/GenBank/DDBJ databases">
        <title>An acidophilic fungus is an integral part of prey digestion in a carnivorous sundew plant.</title>
        <authorList>
            <person name="Tsai I.J."/>
        </authorList>
    </citation>
    <scope>NUCLEOTIDE SEQUENCE [LARGE SCALE GENOMIC DNA]</scope>
    <source>
        <strain evidence="2">169a</strain>
    </source>
</reference>
<proteinExistence type="predicted"/>
<feature type="region of interest" description="Disordered" evidence="1">
    <location>
        <begin position="1"/>
        <end position="26"/>
    </location>
</feature>
<evidence type="ECO:0008006" key="4">
    <source>
        <dbReference type="Google" id="ProtNLM"/>
    </source>
</evidence>
<dbReference type="Gene3D" id="3.90.550.10">
    <property type="entry name" value="Spore Coat Polysaccharide Biosynthesis Protein SpsA, Chain A"/>
    <property type="match status" value="1"/>
</dbReference>
<gene>
    <name evidence="2" type="ORF">R9X50_00492400</name>
</gene>
<dbReference type="InterPro" id="IPR050587">
    <property type="entry name" value="GNT1/Glycosyltrans_8"/>
</dbReference>
<keyword evidence="3" id="KW-1185">Reference proteome</keyword>